<dbReference type="EMBL" id="BAABKX010000024">
    <property type="protein sequence ID" value="GAA5063041.1"/>
    <property type="molecule type" value="Genomic_DNA"/>
</dbReference>
<protein>
    <submittedName>
        <fullName evidence="2">MaoC family dehydratase</fullName>
    </submittedName>
</protein>
<dbReference type="PANTHER" id="PTHR43664:SF1">
    <property type="entry name" value="BETA-METHYLMALYL-COA DEHYDRATASE"/>
    <property type="match status" value="1"/>
</dbReference>
<dbReference type="PANTHER" id="PTHR43664">
    <property type="entry name" value="MONOAMINE OXIDASE-RELATED"/>
    <property type="match status" value="1"/>
</dbReference>
<sequence>MNSSTVRYFEGLEVGETFNLGAETVTAEEIRSFGERYDPQPIHTDPKVATESMFGELIASGWHTAAISMRRFVDGIIENAGIAILAGVEVENLQWRRPVKPGDVLNAKAEIVGLEEWNEEHGIVQFDLAMQTDEDDLVLQMIKRVLVDRR</sequence>
<dbReference type="Gene3D" id="3.10.129.10">
    <property type="entry name" value="Hotdog Thioesterase"/>
    <property type="match status" value="1"/>
</dbReference>
<comment type="caution">
    <text evidence="2">The sequence shown here is derived from an EMBL/GenBank/DDBJ whole genome shotgun (WGS) entry which is preliminary data.</text>
</comment>
<proteinExistence type="predicted"/>
<evidence type="ECO:0000313" key="2">
    <source>
        <dbReference type="EMBL" id="GAA5063041.1"/>
    </source>
</evidence>
<dbReference type="Pfam" id="PF01575">
    <property type="entry name" value="MaoC_dehydratas"/>
    <property type="match status" value="1"/>
</dbReference>
<dbReference type="RefSeq" id="WP_227778571.1">
    <property type="nucleotide sequence ID" value="NZ_BAABKX010000024.1"/>
</dbReference>
<dbReference type="InterPro" id="IPR029069">
    <property type="entry name" value="HotDog_dom_sf"/>
</dbReference>
<feature type="domain" description="MaoC-like" evidence="1">
    <location>
        <begin position="16"/>
        <end position="122"/>
    </location>
</feature>
<dbReference type="InterPro" id="IPR052342">
    <property type="entry name" value="MCH/BMMD"/>
</dbReference>
<dbReference type="Proteomes" id="UP001501729">
    <property type="component" value="Unassembled WGS sequence"/>
</dbReference>
<organism evidence="2 3">
    <name type="scientific">Haladaptatus pallidirubidus</name>
    <dbReference type="NCBI Taxonomy" id="1008152"/>
    <lineage>
        <taxon>Archaea</taxon>
        <taxon>Methanobacteriati</taxon>
        <taxon>Methanobacteriota</taxon>
        <taxon>Stenosarchaea group</taxon>
        <taxon>Halobacteria</taxon>
        <taxon>Halobacteriales</taxon>
        <taxon>Haladaptataceae</taxon>
        <taxon>Haladaptatus</taxon>
    </lineage>
</organism>
<accession>A0AAV3UPZ5</accession>
<evidence type="ECO:0000313" key="3">
    <source>
        <dbReference type="Proteomes" id="UP001501729"/>
    </source>
</evidence>
<keyword evidence="3" id="KW-1185">Reference proteome</keyword>
<name>A0AAV3UPZ5_9EURY</name>
<dbReference type="InterPro" id="IPR002539">
    <property type="entry name" value="MaoC-like_dom"/>
</dbReference>
<gene>
    <name evidence="2" type="ORF">GCM10025751_51050</name>
</gene>
<dbReference type="SUPFAM" id="SSF54637">
    <property type="entry name" value="Thioesterase/thiol ester dehydrase-isomerase"/>
    <property type="match status" value="1"/>
</dbReference>
<dbReference type="GeneID" id="68617138"/>
<dbReference type="AlphaFoldDB" id="A0AAV3UPZ5"/>
<evidence type="ECO:0000259" key="1">
    <source>
        <dbReference type="Pfam" id="PF01575"/>
    </source>
</evidence>
<reference evidence="2 3" key="1">
    <citation type="journal article" date="2019" name="Int. J. Syst. Evol. Microbiol.">
        <title>The Global Catalogue of Microorganisms (GCM) 10K type strain sequencing project: providing services to taxonomists for standard genome sequencing and annotation.</title>
        <authorList>
            <consortium name="The Broad Institute Genomics Platform"/>
            <consortium name="The Broad Institute Genome Sequencing Center for Infectious Disease"/>
            <person name="Wu L."/>
            <person name="Ma J."/>
        </authorList>
    </citation>
    <scope>NUCLEOTIDE SEQUENCE [LARGE SCALE GENOMIC DNA]</scope>
    <source>
        <strain evidence="2 3">JCM 17504</strain>
    </source>
</reference>